<sequence length="322" mass="33607">MSEQESSGQCPHRPTAVAWALSALDPAEAADFAAHLPTCAECRQAIAETEEIGALLGTAVPQEDPPAGLRSRLLDRVGETEQEVGPATYVAGVGEEAAASDVPPAPADSVAGETERPAGPDSPPPTRPSENPAPPGGRDTRNSRPGGAGRPPRGRRRGRVVNAILVTAVGVLAAVCAGLGIRVVELDRQQDVQARQSESLTMALAMATDPDMHRVTLSDPASRETAMLIAGGGYGAVLPMNLPRNDTDDQMYVLWALQGDEPVAMAGFDVEVDEMPAKPLRWGYDMSEEMSSVTAFAISLEDGRDMPNAPEGEIVASGPMAG</sequence>
<evidence type="ECO:0000256" key="11">
    <source>
        <dbReference type="SAM" id="MobiDB-lite"/>
    </source>
</evidence>
<dbReference type="AlphaFoldDB" id="A0AAC9MYM9"/>
<dbReference type="KEGG" id="ahm:TL08_18670"/>
<comment type="subcellular location">
    <subcellularLocation>
        <location evidence="2">Cell membrane</location>
    </subcellularLocation>
    <subcellularLocation>
        <location evidence="1">Membrane</location>
        <topology evidence="1">Single-pass membrane protein</topology>
    </subcellularLocation>
</comment>
<organism evidence="14 15">
    <name type="scientific">Actinoalloteichus hymeniacidonis</name>
    <dbReference type="NCBI Taxonomy" id="340345"/>
    <lineage>
        <taxon>Bacteria</taxon>
        <taxon>Bacillati</taxon>
        <taxon>Actinomycetota</taxon>
        <taxon>Actinomycetes</taxon>
        <taxon>Pseudonocardiales</taxon>
        <taxon>Pseudonocardiaceae</taxon>
        <taxon>Actinoalloteichus</taxon>
    </lineage>
</organism>
<proteinExistence type="predicted"/>
<evidence type="ECO:0000256" key="3">
    <source>
        <dbReference type="ARBA" id="ARBA00022475"/>
    </source>
</evidence>
<feature type="region of interest" description="Disordered" evidence="11">
    <location>
        <begin position="303"/>
        <end position="322"/>
    </location>
</feature>
<evidence type="ECO:0000256" key="6">
    <source>
        <dbReference type="ARBA" id="ARBA00023015"/>
    </source>
</evidence>
<keyword evidence="8" id="KW-0804">Transcription</keyword>
<keyword evidence="4 12" id="KW-0812">Transmembrane</keyword>
<dbReference type="Proteomes" id="UP000095210">
    <property type="component" value="Chromosome"/>
</dbReference>
<dbReference type="InterPro" id="IPR018764">
    <property type="entry name" value="RskA_C"/>
</dbReference>
<keyword evidence="7 12" id="KW-0472">Membrane</keyword>
<evidence type="ECO:0000256" key="1">
    <source>
        <dbReference type="ARBA" id="ARBA00004167"/>
    </source>
</evidence>
<dbReference type="RefSeq" id="WP_084643241.1">
    <property type="nucleotide sequence ID" value="NZ_CP014859.1"/>
</dbReference>
<feature type="transmembrane region" description="Helical" evidence="12">
    <location>
        <begin position="160"/>
        <end position="181"/>
    </location>
</feature>
<feature type="domain" description="Anti-sigma K factor RskA C-terminal" evidence="13">
    <location>
        <begin position="171"/>
        <end position="314"/>
    </location>
</feature>
<evidence type="ECO:0000256" key="7">
    <source>
        <dbReference type="ARBA" id="ARBA00023136"/>
    </source>
</evidence>
<dbReference type="InterPro" id="IPR051474">
    <property type="entry name" value="Anti-sigma-K/W_factor"/>
</dbReference>
<evidence type="ECO:0000256" key="12">
    <source>
        <dbReference type="SAM" id="Phobius"/>
    </source>
</evidence>
<protein>
    <recommendedName>
        <fullName evidence="10">Regulator of SigK</fullName>
    </recommendedName>
    <alternativeName>
        <fullName evidence="9">Sigma-K anti-sigma factor RskA</fullName>
    </alternativeName>
</protein>
<dbReference type="EMBL" id="CP014859">
    <property type="protein sequence ID" value="AOS64528.1"/>
    <property type="molecule type" value="Genomic_DNA"/>
</dbReference>
<keyword evidence="3" id="KW-1003">Cell membrane</keyword>
<evidence type="ECO:0000313" key="14">
    <source>
        <dbReference type="EMBL" id="AOS64528.1"/>
    </source>
</evidence>
<feature type="region of interest" description="Disordered" evidence="11">
    <location>
        <begin position="96"/>
        <end position="156"/>
    </location>
</feature>
<gene>
    <name evidence="14" type="ORF">TL08_18670</name>
</gene>
<keyword evidence="15" id="KW-1185">Reference proteome</keyword>
<keyword evidence="5 12" id="KW-1133">Transmembrane helix</keyword>
<dbReference type="GO" id="GO:0006417">
    <property type="term" value="P:regulation of translation"/>
    <property type="evidence" value="ECO:0007669"/>
    <property type="project" value="TreeGrafter"/>
</dbReference>
<dbReference type="Pfam" id="PF10099">
    <property type="entry name" value="RskA_C"/>
    <property type="match status" value="1"/>
</dbReference>
<dbReference type="PANTHER" id="PTHR37461:SF1">
    <property type="entry name" value="ANTI-SIGMA-K FACTOR RSKA"/>
    <property type="match status" value="1"/>
</dbReference>
<dbReference type="InterPro" id="IPR041916">
    <property type="entry name" value="Anti_sigma_zinc_sf"/>
</dbReference>
<evidence type="ECO:0000256" key="5">
    <source>
        <dbReference type="ARBA" id="ARBA00022989"/>
    </source>
</evidence>
<evidence type="ECO:0000259" key="13">
    <source>
        <dbReference type="Pfam" id="PF10099"/>
    </source>
</evidence>
<dbReference type="PANTHER" id="PTHR37461">
    <property type="entry name" value="ANTI-SIGMA-K FACTOR RSKA"/>
    <property type="match status" value="1"/>
</dbReference>
<reference evidence="15" key="1">
    <citation type="submission" date="2016-03" db="EMBL/GenBank/DDBJ databases">
        <title>Complete genome sequence of the type strain Actinoalloteichus hymeniacidonis DSM 45092.</title>
        <authorList>
            <person name="Schaffert L."/>
            <person name="Albersmeier A."/>
            <person name="Winkler A."/>
            <person name="Kalinowski J."/>
            <person name="Zotchev S."/>
            <person name="Ruckert C."/>
        </authorList>
    </citation>
    <scope>NUCLEOTIDE SEQUENCE [LARGE SCALE GENOMIC DNA]</scope>
    <source>
        <strain evidence="15">HPA177(T) (DSM 45092(T))</strain>
    </source>
</reference>
<evidence type="ECO:0000256" key="2">
    <source>
        <dbReference type="ARBA" id="ARBA00004236"/>
    </source>
</evidence>
<keyword evidence="6" id="KW-0805">Transcription regulation</keyword>
<evidence type="ECO:0000256" key="10">
    <source>
        <dbReference type="ARBA" id="ARBA00030803"/>
    </source>
</evidence>
<dbReference type="GO" id="GO:0016989">
    <property type="term" value="F:sigma factor antagonist activity"/>
    <property type="evidence" value="ECO:0007669"/>
    <property type="project" value="TreeGrafter"/>
</dbReference>
<accession>A0AAC9MYM9</accession>
<evidence type="ECO:0000256" key="4">
    <source>
        <dbReference type="ARBA" id="ARBA00022692"/>
    </source>
</evidence>
<evidence type="ECO:0000256" key="8">
    <source>
        <dbReference type="ARBA" id="ARBA00023163"/>
    </source>
</evidence>
<feature type="compositionally biased region" description="Low complexity" evidence="11">
    <location>
        <begin position="97"/>
        <end position="111"/>
    </location>
</feature>
<dbReference type="GO" id="GO:0005886">
    <property type="term" value="C:plasma membrane"/>
    <property type="evidence" value="ECO:0007669"/>
    <property type="project" value="UniProtKB-SubCell"/>
</dbReference>
<evidence type="ECO:0000313" key="15">
    <source>
        <dbReference type="Proteomes" id="UP000095210"/>
    </source>
</evidence>
<feature type="compositionally biased region" description="Pro residues" evidence="11">
    <location>
        <begin position="120"/>
        <end position="135"/>
    </location>
</feature>
<evidence type="ECO:0000256" key="9">
    <source>
        <dbReference type="ARBA" id="ARBA00029829"/>
    </source>
</evidence>
<name>A0AAC9MYM9_9PSEU</name>
<dbReference type="Gene3D" id="1.10.10.1320">
    <property type="entry name" value="Anti-sigma factor, zinc-finger domain"/>
    <property type="match status" value="1"/>
</dbReference>